<name>A0ABR9XKV8_9SPHI</name>
<dbReference type="EMBL" id="JADFFM010000002">
    <property type="protein sequence ID" value="MBE9667837.1"/>
    <property type="molecule type" value="Genomic_DNA"/>
</dbReference>
<reference evidence="3 4" key="1">
    <citation type="submission" date="2020-10" db="EMBL/GenBank/DDBJ databases">
        <title>Mucilaginibacter mali sp. nov., isolated from rhizosphere soil of apple orchard.</title>
        <authorList>
            <person name="Lee J.-S."/>
            <person name="Kim H.S."/>
            <person name="Kim J.-S."/>
        </authorList>
    </citation>
    <scope>NUCLEOTIDE SEQUENCE [LARGE SCALE GENOMIC DNA]</scope>
    <source>
        <strain evidence="3 4">KCTC 23157</strain>
    </source>
</reference>
<sequence length="164" mass="18189">MKIKYLLFFLLGLTAIGMLSNSCKKDTQTSVESLLARGTWQLASVQVYNYIGGSNTSTNVFNTTCTLNQTFTFASDGTCTYQNFSCIGQTTNGQWKLSDDKLTLQSTLSCQDTLAGATITAMPFKTARIVNLGQYSMVLETGDISTYYLATDKRHIKRYGFIRN</sequence>
<evidence type="ECO:0000313" key="4">
    <source>
        <dbReference type="Proteomes" id="UP000632774"/>
    </source>
</evidence>
<evidence type="ECO:0000256" key="1">
    <source>
        <dbReference type="SAM" id="SignalP"/>
    </source>
</evidence>
<feature type="signal peptide" evidence="1">
    <location>
        <begin position="1"/>
        <end position="20"/>
    </location>
</feature>
<accession>A0ABR9XKV8</accession>
<keyword evidence="4" id="KW-1185">Reference proteome</keyword>
<dbReference type="RefSeq" id="WP_194107276.1">
    <property type="nucleotide sequence ID" value="NZ_JADFFM010000002.1"/>
</dbReference>
<protein>
    <submittedName>
        <fullName evidence="3">DUF5004 domain-containing protein</fullName>
    </submittedName>
</protein>
<organism evidence="3 4">
    <name type="scientific">Mucilaginibacter boryungensis</name>
    <dbReference type="NCBI Taxonomy" id="768480"/>
    <lineage>
        <taxon>Bacteria</taxon>
        <taxon>Pseudomonadati</taxon>
        <taxon>Bacteroidota</taxon>
        <taxon>Sphingobacteriia</taxon>
        <taxon>Sphingobacteriales</taxon>
        <taxon>Sphingobacteriaceae</taxon>
        <taxon>Mucilaginibacter</taxon>
    </lineage>
</organism>
<gene>
    <name evidence="3" type="ORF">IRJ18_15800</name>
</gene>
<dbReference type="Proteomes" id="UP000632774">
    <property type="component" value="Unassembled WGS sequence"/>
</dbReference>
<dbReference type="Pfam" id="PF13648">
    <property type="entry name" value="Lipocalin_4"/>
    <property type="match status" value="1"/>
</dbReference>
<comment type="caution">
    <text evidence="3">The sequence shown here is derived from an EMBL/GenBank/DDBJ whole genome shotgun (WGS) entry which is preliminary data.</text>
</comment>
<proteinExistence type="predicted"/>
<feature type="domain" description="Lipocalin-like" evidence="2">
    <location>
        <begin position="38"/>
        <end position="107"/>
    </location>
</feature>
<evidence type="ECO:0000259" key="2">
    <source>
        <dbReference type="Pfam" id="PF13648"/>
    </source>
</evidence>
<feature type="chain" id="PRO_5045754967" evidence="1">
    <location>
        <begin position="21"/>
        <end position="164"/>
    </location>
</feature>
<keyword evidence="1" id="KW-0732">Signal</keyword>
<evidence type="ECO:0000313" key="3">
    <source>
        <dbReference type="EMBL" id="MBE9667837.1"/>
    </source>
</evidence>
<dbReference type="InterPro" id="IPR024311">
    <property type="entry name" value="Lipocalin-like"/>
</dbReference>